<evidence type="ECO:0000313" key="3">
    <source>
        <dbReference type="EMBL" id="KAL3822855.1"/>
    </source>
</evidence>
<dbReference type="EMBL" id="JALLPB020000052">
    <property type="protein sequence ID" value="KAL3822855.1"/>
    <property type="molecule type" value="Genomic_DNA"/>
</dbReference>
<proteinExistence type="predicted"/>
<evidence type="ECO:0000313" key="4">
    <source>
        <dbReference type="Proteomes" id="UP001530377"/>
    </source>
</evidence>
<keyword evidence="4" id="KW-1185">Reference proteome</keyword>
<dbReference type="Proteomes" id="UP001530377">
    <property type="component" value="Unassembled WGS sequence"/>
</dbReference>
<dbReference type="AlphaFoldDB" id="A0ABD3SEG6"/>
<evidence type="ECO:0000256" key="1">
    <source>
        <dbReference type="SAM" id="Coils"/>
    </source>
</evidence>
<reference evidence="3 4" key="1">
    <citation type="submission" date="2024-10" db="EMBL/GenBank/DDBJ databases">
        <title>Updated reference genomes for cyclostephanoid diatoms.</title>
        <authorList>
            <person name="Roberts W.R."/>
            <person name="Alverson A.J."/>
        </authorList>
    </citation>
    <scope>NUCLEOTIDE SEQUENCE [LARGE SCALE GENOMIC DNA]</scope>
    <source>
        <strain evidence="3 4">AJA228-03</strain>
    </source>
</reference>
<feature type="coiled-coil region" evidence="1">
    <location>
        <begin position="245"/>
        <end position="290"/>
    </location>
</feature>
<gene>
    <name evidence="3" type="ORF">ACHAXA_006219</name>
</gene>
<accession>A0ABD3SEG6</accession>
<feature type="compositionally biased region" description="Polar residues" evidence="2">
    <location>
        <begin position="213"/>
        <end position="232"/>
    </location>
</feature>
<feature type="region of interest" description="Disordered" evidence="2">
    <location>
        <begin position="187"/>
        <end position="233"/>
    </location>
</feature>
<sequence length="1058" mass="123683">MNFFKSCLITSAKARTLQPSELDCTFRISKFIHSFASCSNVEVTEIGKIAASKNCEMANDENCPPRLMKTGAAVFGNIIFGSEYPDHSLCYSPSPLASRSNNVNLVRETVNGKILSFDKPVSPKKTTDEETSIKAVPLPKNPRSRGRPATAAGFPKLTQIGVRPTTAAGYRQKDSGTDTETNIEAFLRQRNPRSEGRPAMAAGFPKNTRSVDRPTTTANRQQDPGVSDSVNPAITGARKSKEIFLKETSMSVAELRQQRRREKEEVVAFNVKAEETRREVIELRKKLSERFRQAKVNREQRLREEHLTKIENEIKFKSQVHVEHKQTLKELEEARRRMSVDARSKLRKNHREGKERLKLLSIQEDQALFDERHASSVAVQTTRLENASNRRKSFAFRNGDARRIRELFAQKEMERMHEERESYELKWAGERDADEYRKLMDEKRRDSLALRNAEAKRVRDLETQAKADDLHNEHESYELKWAGERDADEYRKLMDEKRRDSLALRNAEAKRIRDLETQTKADGLHNEHESYELKWAGERDADEYRKLMDEKRRDSLALRNAEAKRVRDLETQAKADDLHNEHESYELKWAGERDADEYRKLMDEKRRDSLALRNAEAKRVRDLETQAKADGLHNEHESYELKWAGERDADEYRKLMDEKRRDSLALRNAEAKRVRDLETQAKADDLHNEHESYELKWAGERDADEYRKLMDEKRRDSLALRNAEAKRVRDLETQAKADDLHNEHESYELKWAGERDADEYRKLMDEKRRDSLALRNAEAKRVRDLETQAKADDLHNEHESYELKWAGERDADEYRKLMDEKRRDSLKFRTQEAAMHAAVMHELISLAQEREHESYMLKWAGENDAKKYIVDLAELRRQSLAFRNAESKRQRSIDEEMRVKNLNQIVQNEELNAACQRDVRQYQEECAARDRASLRLRGKINFASRLQAENDRQVELLAAHQSHLLDTAAWKDVNEYLAECKLRKRLSLAFRAKEKRRHFLIEKKQAEVRVQKQHRDTLYRSEDARNVEMANLKEKARLALESFKRHPNCTFGANPFVG</sequence>
<feature type="region of interest" description="Disordered" evidence="2">
    <location>
        <begin position="117"/>
        <end position="151"/>
    </location>
</feature>
<organism evidence="3 4">
    <name type="scientific">Cyclostephanos tholiformis</name>
    <dbReference type="NCBI Taxonomy" id="382380"/>
    <lineage>
        <taxon>Eukaryota</taxon>
        <taxon>Sar</taxon>
        <taxon>Stramenopiles</taxon>
        <taxon>Ochrophyta</taxon>
        <taxon>Bacillariophyta</taxon>
        <taxon>Coscinodiscophyceae</taxon>
        <taxon>Thalassiosirophycidae</taxon>
        <taxon>Stephanodiscales</taxon>
        <taxon>Stephanodiscaceae</taxon>
        <taxon>Cyclostephanos</taxon>
    </lineage>
</organism>
<evidence type="ECO:0008006" key="5">
    <source>
        <dbReference type="Google" id="ProtNLM"/>
    </source>
</evidence>
<evidence type="ECO:0000256" key="2">
    <source>
        <dbReference type="SAM" id="MobiDB-lite"/>
    </source>
</evidence>
<name>A0ABD3SEG6_9STRA</name>
<feature type="coiled-coil region" evidence="1">
    <location>
        <begin position="321"/>
        <end position="348"/>
    </location>
</feature>
<keyword evidence="1" id="KW-0175">Coiled coil</keyword>
<comment type="caution">
    <text evidence="3">The sequence shown here is derived from an EMBL/GenBank/DDBJ whole genome shotgun (WGS) entry which is preliminary data.</text>
</comment>
<protein>
    <recommendedName>
        <fullName evidence="5">Trichohyalin</fullName>
    </recommendedName>
</protein>